<dbReference type="GO" id="GO:0046872">
    <property type="term" value="F:metal ion binding"/>
    <property type="evidence" value="ECO:0007669"/>
    <property type="project" value="UniProtKB-KW"/>
</dbReference>
<organism evidence="15 16">
    <name type="scientific">Phaeodactylum tricornutum (strain CCAP 1055/1)</name>
    <dbReference type="NCBI Taxonomy" id="556484"/>
    <lineage>
        <taxon>Eukaryota</taxon>
        <taxon>Sar</taxon>
        <taxon>Stramenopiles</taxon>
        <taxon>Ochrophyta</taxon>
        <taxon>Bacillariophyta</taxon>
        <taxon>Bacillariophyceae</taxon>
        <taxon>Bacillariophycidae</taxon>
        <taxon>Naviculales</taxon>
        <taxon>Phaeodactylaceae</taxon>
        <taxon>Phaeodactylum</taxon>
    </lineage>
</organism>
<feature type="compositionally biased region" description="Low complexity" evidence="12">
    <location>
        <begin position="1"/>
        <end position="14"/>
    </location>
</feature>
<dbReference type="KEGG" id="pti:PHATRDRAFT_55137"/>
<dbReference type="PANTHER" id="PTHR19353:SF30">
    <property type="entry name" value="DELTA 8-(E)-SPHINGOLIPID DESATURASE"/>
    <property type="match status" value="1"/>
</dbReference>
<dbReference type="Proteomes" id="UP000000759">
    <property type="component" value="Chromosome 26"/>
</dbReference>
<dbReference type="InParanoid" id="B7GCV0"/>
<dbReference type="PANTHER" id="PTHR19353">
    <property type="entry name" value="FATTY ACID DESATURASE 2"/>
    <property type="match status" value="1"/>
</dbReference>
<proteinExistence type="inferred from homology"/>
<feature type="transmembrane region" description="Helical" evidence="13">
    <location>
        <begin position="290"/>
        <end position="314"/>
    </location>
</feature>
<evidence type="ECO:0000313" key="16">
    <source>
        <dbReference type="Proteomes" id="UP000000759"/>
    </source>
</evidence>
<feature type="domain" description="Fatty acid desaturase" evidence="14">
    <location>
        <begin position="93"/>
        <end position="398"/>
    </location>
</feature>
<evidence type="ECO:0000256" key="6">
    <source>
        <dbReference type="ARBA" id="ARBA00022723"/>
    </source>
</evidence>
<keyword evidence="9" id="KW-0408">Iron</keyword>
<dbReference type="EMBL" id="CM000628">
    <property type="protein sequence ID" value="EEC43600.1"/>
    <property type="molecule type" value="Genomic_DNA"/>
</dbReference>
<reference evidence="15 16" key="1">
    <citation type="journal article" date="2008" name="Nature">
        <title>The Phaeodactylum genome reveals the evolutionary history of diatom genomes.</title>
        <authorList>
            <person name="Bowler C."/>
            <person name="Allen A.E."/>
            <person name="Badger J.H."/>
            <person name="Grimwood J."/>
            <person name="Jabbari K."/>
            <person name="Kuo A."/>
            <person name="Maheswari U."/>
            <person name="Martens C."/>
            <person name="Maumus F."/>
            <person name="Otillar R.P."/>
            <person name="Rayko E."/>
            <person name="Salamov A."/>
            <person name="Vandepoele K."/>
            <person name="Beszteri B."/>
            <person name="Gruber A."/>
            <person name="Heijde M."/>
            <person name="Katinka M."/>
            <person name="Mock T."/>
            <person name="Valentin K."/>
            <person name="Verret F."/>
            <person name="Berges J.A."/>
            <person name="Brownlee C."/>
            <person name="Cadoret J.P."/>
            <person name="Chiovitti A."/>
            <person name="Choi C.J."/>
            <person name="Coesel S."/>
            <person name="De Martino A."/>
            <person name="Detter J.C."/>
            <person name="Durkin C."/>
            <person name="Falciatore A."/>
            <person name="Fournet J."/>
            <person name="Haruta M."/>
            <person name="Huysman M.J."/>
            <person name="Jenkins B.D."/>
            <person name="Jiroutova K."/>
            <person name="Jorgensen R.E."/>
            <person name="Joubert Y."/>
            <person name="Kaplan A."/>
            <person name="Kroger N."/>
            <person name="Kroth P.G."/>
            <person name="La Roche J."/>
            <person name="Lindquist E."/>
            <person name="Lommer M."/>
            <person name="Martin-Jezequel V."/>
            <person name="Lopez P.J."/>
            <person name="Lucas S."/>
            <person name="Mangogna M."/>
            <person name="McGinnis K."/>
            <person name="Medlin L.K."/>
            <person name="Montsant A."/>
            <person name="Oudot-Le Secq M.P."/>
            <person name="Napoli C."/>
            <person name="Obornik M."/>
            <person name="Parker M.S."/>
            <person name="Petit J.L."/>
            <person name="Porcel B.M."/>
            <person name="Poulsen N."/>
            <person name="Robison M."/>
            <person name="Rychlewski L."/>
            <person name="Rynearson T.A."/>
            <person name="Schmutz J."/>
            <person name="Shapiro H."/>
            <person name="Siaut M."/>
            <person name="Stanley M."/>
            <person name="Sussman M.R."/>
            <person name="Taylor A.R."/>
            <person name="Vardi A."/>
            <person name="von Dassow P."/>
            <person name="Vyverman W."/>
            <person name="Willis A."/>
            <person name="Wyrwicz L.S."/>
            <person name="Rokhsar D.S."/>
            <person name="Weissenbach J."/>
            <person name="Armbrust E.V."/>
            <person name="Green B.R."/>
            <person name="Van de Peer Y."/>
            <person name="Grigoriev I.V."/>
        </authorList>
    </citation>
    <scope>NUCLEOTIDE SEQUENCE [LARGE SCALE GENOMIC DNA]</scope>
    <source>
        <strain evidence="15 16">CCAP 1055/1</strain>
    </source>
</reference>
<keyword evidence="4" id="KW-0349">Heme</keyword>
<dbReference type="eggNOG" id="ENOG502QS6J">
    <property type="taxonomic scope" value="Eukaryota"/>
</dbReference>
<evidence type="ECO:0000256" key="10">
    <source>
        <dbReference type="ARBA" id="ARBA00023098"/>
    </source>
</evidence>
<feature type="region of interest" description="Disordered" evidence="12">
    <location>
        <begin position="1"/>
        <end position="27"/>
    </location>
</feature>
<dbReference type="PaxDb" id="2850-Phatr55137"/>
<dbReference type="GeneID" id="7198678"/>
<evidence type="ECO:0000256" key="1">
    <source>
        <dbReference type="ARBA" id="ARBA00004141"/>
    </source>
</evidence>
<evidence type="ECO:0000256" key="9">
    <source>
        <dbReference type="ARBA" id="ARBA00023004"/>
    </source>
</evidence>
<comment type="pathway">
    <text evidence="2">Lipid metabolism.</text>
</comment>
<feature type="transmembrane region" description="Helical" evidence="13">
    <location>
        <begin position="188"/>
        <end position="206"/>
    </location>
</feature>
<evidence type="ECO:0000313" key="15">
    <source>
        <dbReference type="EMBL" id="EEC43600.1"/>
    </source>
</evidence>
<evidence type="ECO:0000256" key="11">
    <source>
        <dbReference type="ARBA" id="ARBA00023136"/>
    </source>
</evidence>
<accession>B7GCV0</accession>
<gene>
    <name evidence="15" type="ORF">PHATRDRAFT_55137</name>
</gene>
<feature type="transmembrane region" description="Helical" evidence="13">
    <location>
        <begin position="249"/>
        <end position="270"/>
    </location>
</feature>
<reference evidence="16" key="2">
    <citation type="submission" date="2008-08" db="EMBL/GenBank/DDBJ databases">
        <authorList>
            <consortium name="Diatom Consortium"/>
            <person name="Grigoriev I."/>
            <person name="Grimwood J."/>
            <person name="Kuo A."/>
            <person name="Otillar R.P."/>
            <person name="Salamov A."/>
            <person name="Detter J.C."/>
            <person name="Lindquist E."/>
            <person name="Shapiro H."/>
            <person name="Lucas S."/>
            <person name="Glavina del Rio T."/>
            <person name="Pitluck S."/>
            <person name="Rokhsar D."/>
            <person name="Bowler C."/>
        </authorList>
    </citation>
    <scope>GENOME REANNOTATION</scope>
    <source>
        <strain evidence="16">CCAP 1055/1</strain>
    </source>
</reference>
<dbReference type="CDD" id="cd01060">
    <property type="entry name" value="Membrane-FADS-like"/>
    <property type="match status" value="1"/>
</dbReference>
<keyword evidence="8" id="KW-0560">Oxidoreductase</keyword>
<comment type="subcellular location">
    <subcellularLocation>
        <location evidence="1">Membrane</location>
        <topology evidence="1">Multi-pass membrane protein</topology>
    </subcellularLocation>
</comment>
<dbReference type="AlphaFoldDB" id="B7GCV0"/>
<dbReference type="OrthoDB" id="260091at2759"/>
<dbReference type="RefSeq" id="XP_002184864.1">
    <property type="nucleotide sequence ID" value="XM_002184828.1"/>
</dbReference>
<dbReference type="STRING" id="556484.B7GCV0"/>
<evidence type="ECO:0000256" key="2">
    <source>
        <dbReference type="ARBA" id="ARBA00005189"/>
    </source>
</evidence>
<evidence type="ECO:0000256" key="5">
    <source>
        <dbReference type="ARBA" id="ARBA00022692"/>
    </source>
</evidence>
<dbReference type="GO" id="GO:0016020">
    <property type="term" value="C:membrane"/>
    <property type="evidence" value="ECO:0007669"/>
    <property type="project" value="UniProtKB-SubCell"/>
</dbReference>
<dbReference type="HOGENOM" id="CLU_652854_0_0_1"/>
<keyword evidence="10" id="KW-0443">Lipid metabolism</keyword>
<comment type="similarity">
    <text evidence="3">Belongs to the fatty acid desaturase type 1 family.</text>
</comment>
<name>B7GCV0_PHATC</name>
<keyword evidence="5 13" id="KW-0812">Transmembrane</keyword>
<dbReference type="InterPro" id="IPR012171">
    <property type="entry name" value="Fatty_acid_desaturase"/>
</dbReference>
<protein>
    <submittedName>
        <fullName evidence="15">Acyl desaturase</fullName>
    </submittedName>
</protein>
<dbReference type="GO" id="GO:0006629">
    <property type="term" value="P:lipid metabolic process"/>
    <property type="evidence" value="ECO:0007669"/>
    <property type="project" value="UniProtKB-KW"/>
</dbReference>
<sequence>MCRSSNPNNSNPSNVGKTASPPTGGAEELATDETWIKTFDVNAFARDIRDLGEQLRAQQGDADVQHLHKMVRWSNLCAAVGFLTMGYVVNPVAVVALSTWTFSRWTMIAHHVCHGGYDSIHPNKKRWNRFKFAIGSFWNRLCDWLDWMMPEAWNVEHNNRHHYKLSEIDDPDLVENNLVDLRQAPIPLAAKYLVVGLAMASWKWFYYAPNTYKELKLAQWRKQGKPLPPNVNPADAVTIRSVLQGDNPFYSAAELFGVVLGPYLVIHFFLLPLPYLALGYYLALADPAALYWTAVTNLVLAEVLTNIHGFVAVVTNHAGDDMYRFRNGCRPFSGSFFLRQVLASVDFQMGTDLVDFLHGFLNYQIEHHLWPNLSMLSYQKSAPLVRAVCARHGVPYVQENVFRRVHKTVQIMVGTTSMKWFPAKYEDAYLEQDAKFLSEEMAK</sequence>
<keyword evidence="16" id="KW-1185">Reference proteome</keyword>
<evidence type="ECO:0000256" key="13">
    <source>
        <dbReference type="SAM" id="Phobius"/>
    </source>
</evidence>
<evidence type="ECO:0000256" key="8">
    <source>
        <dbReference type="ARBA" id="ARBA00023002"/>
    </source>
</evidence>
<dbReference type="Pfam" id="PF00487">
    <property type="entry name" value="FA_desaturase"/>
    <property type="match status" value="1"/>
</dbReference>
<keyword evidence="7 13" id="KW-1133">Transmembrane helix</keyword>
<evidence type="ECO:0000259" key="14">
    <source>
        <dbReference type="Pfam" id="PF00487"/>
    </source>
</evidence>
<evidence type="ECO:0000256" key="4">
    <source>
        <dbReference type="ARBA" id="ARBA00022617"/>
    </source>
</evidence>
<keyword evidence="6" id="KW-0479">Metal-binding</keyword>
<evidence type="ECO:0000256" key="7">
    <source>
        <dbReference type="ARBA" id="ARBA00022989"/>
    </source>
</evidence>
<keyword evidence="11 13" id="KW-0472">Membrane</keyword>
<feature type="transmembrane region" description="Helical" evidence="13">
    <location>
        <begin position="76"/>
        <end position="97"/>
    </location>
</feature>
<evidence type="ECO:0000256" key="12">
    <source>
        <dbReference type="SAM" id="MobiDB-lite"/>
    </source>
</evidence>
<dbReference type="InterPro" id="IPR005804">
    <property type="entry name" value="FA_desaturase_dom"/>
</dbReference>
<evidence type="ECO:0000256" key="3">
    <source>
        <dbReference type="ARBA" id="ARBA00009295"/>
    </source>
</evidence>
<dbReference type="GO" id="GO:0016717">
    <property type="term" value="F:oxidoreductase activity, acting on paired donors, with oxidation of a pair of donors resulting in the reduction of molecular oxygen to two molecules of water"/>
    <property type="evidence" value="ECO:0007669"/>
    <property type="project" value="TreeGrafter"/>
</dbReference>